<gene>
    <name evidence="12" type="ORF">DSM106972_006540</name>
</gene>
<dbReference type="Pfam" id="PF08447">
    <property type="entry name" value="PAS_3"/>
    <property type="match status" value="2"/>
</dbReference>
<dbReference type="CDD" id="cd00130">
    <property type="entry name" value="PAS"/>
    <property type="match status" value="3"/>
</dbReference>
<keyword evidence="13" id="KW-1185">Reference proteome</keyword>
<dbReference type="InterPro" id="IPR000014">
    <property type="entry name" value="PAS"/>
</dbReference>
<dbReference type="NCBIfam" id="TIGR00229">
    <property type="entry name" value="sensory_box"/>
    <property type="match status" value="4"/>
</dbReference>
<dbReference type="Pfam" id="PF02518">
    <property type="entry name" value="HATPase_c"/>
    <property type="match status" value="1"/>
</dbReference>
<evidence type="ECO:0000259" key="11">
    <source>
        <dbReference type="PROSITE" id="PS50113"/>
    </source>
</evidence>
<proteinExistence type="predicted"/>
<dbReference type="InterPro" id="IPR003594">
    <property type="entry name" value="HATPase_dom"/>
</dbReference>
<keyword evidence="7" id="KW-0472">Membrane</keyword>
<dbReference type="InterPro" id="IPR001610">
    <property type="entry name" value="PAC"/>
</dbReference>
<comment type="caution">
    <text evidence="12">The sequence shown here is derived from an EMBL/GenBank/DDBJ whole genome shotgun (WGS) entry which is preliminary data.</text>
</comment>
<dbReference type="CDD" id="cd16922">
    <property type="entry name" value="HATPase_EvgS-ArcB-TorS-like"/>
    <property type="match status" value="1"/>
</dbReference>
<protein>
    <recommendedName>
        <fullName evidence="2">histidine kinase</fullName>
        <ecNumber evidence="2">2.7.13.3</ecNumber>
    </recommendedName>
</protein>
<dbReference type="InterPro" id="IPR003661">
    <property type="entry name" value="HisK_dim/P_dom"/>
</dbReference>
<feature type="domain" description="PAC" evidence="11">
    <location>
        <begin position="90"/>
        <end position="142"/>
    </location>
</feature>
<dbReference type="Pfam" id="PF08448">
    <property type="entry name" value="PAS_4"/>
    <property type="match status" value="1"/>
</dbReference>
<dbReference type="InterPro" id="IPR004358">
    <property type="entry name" value="Sig_transdc_His_kin-like_C"/>
</dbReference>
<evidence type="ECO:0000256" key="1">
    <source>
        <dbReference type="ARBA" id="ARBA00000085"/>
    </source>
</evidence>
<evidence type="ECO:0000256" key="2">
    <source>
        <dbReference type="ARBA" id="ARBA00012438"/>
    </source>
</evidence>
<evidence type="ECO:0000256" key="6">
    <source>
        <dbReference type="ARBA" id="ARBA00023012"/>
    </source>
</evidence>
<dbReference type="PROSITE" id="PS50112">
    <property type="entry name" value="PAS"/>
    <property type="match status" value="3"/>
</dbReference>
<evidence type="ECO:0000259" key="10">
    <source>
        <dbReference type="PROSITE" id="PS50112"/>
    </source>
</evidence>
<dbReference type="Gene3D" id="3.30.450.20">
    <property type="entry name" value="PAS domain"/>
    <property type="match status" value="4"/>
</dbReference>
<feature type="domain" description="PAC" evidence="11">
    <location>
        <begin position="374"/>
        <end position="426"/>
    </location>
</feature>
<evidence type="ECO:0000256" key="3">
    <source>
        <dbReference type="ARBA" id="ARBA00022553"/>
    </source>
</evidence>
<feature type="domain" description="PAC" evidence="11">
    <location>
        <begin position="216"/>
        <end position="268"/>
    </location>
</feature>
<keyword evidence="5" id="KW-0418">Kinase</keyword>
<keyword evidence="4" id="KW-0808">Transferase</keyword>
<feature type="domain" description="PAS" evidence="10">
    <location>
        <begin position="301"/>
        <end position="371"/>
    </location>
</feature>
<feature type="domain" description="Histidine kinase" evidence="9">
    <location>
        <begin position="558"/>
        <end position="775"/>
    </location>
</feature>
<dbReference type="Gene3D" id="2.10.70.100">
    <property type="match status" value="1"/>
</dbReference>
<dbReference type="Pfam" id="PF13426">
    <property type="entry name" value="PAS_9"/>
    <property type="match status" value="1"/>
</dbReference>
<name>A0A433VVN9_9CYAN</name>
<dbReference type="Gene3D" id="3.30.565.10">
    <property type="entry name" value="Histidine kinase-like ATPase, C-terminal domain"/>
    <property type="match status" value="1"/>
</dbReference>
<accession>A0A433VVN9</accession>
<dbReference type="InterPro" id="IPR052162">
    <property type="entry name" value="Sensor_kinase/Photoreceptor"/>
</dbReference>
<dbReference type="FunFam" id="3.30.565.10:FF:000006">
    <property type="entry name" value="Sensor histidine kinase WalK"/>
    <property type="match status" value="1"/>
</dbReference>
<dbReference type="PANTHER" id="PTHR43304">
    <property type="entry name" value="PHYTOCHROME-LIKE PROTEIN CPH1"/>
    <property type="match status" value="1"/>
</dbReference>
<dbReference type="RefSeq" id="WP_127078774.1">
    <property type="nucleotide sequence ID" value="NZ_RSCL01000001.1"/>
</dbReference>
<dbReference type="GO" id="GO:0000155">
    <property type="term" value="F:phosphorelay sensor kinase activity"/>
    <property type="evidence" value="ECO:0007669"/>
    <property type="project" value="InterPro"/>
</dbReference>
<dbReference type="InterPro" id="IPR035965">
    <property type="entry name" value="PAS-like_dom_sf"/>
</dbReference>
<dbReference type="PROSITE" id="PS50109">
    <property type="entry name" value="HIS_KIN"/>
    <property type="match status" value="1"/>
</dbReference>
<dbReference type="InterPro" id="IPR013655">
    <property type="entry name" value="PAS_fold_3"/>
</dbReference>
<dbReference type="SMART" id="SM00387">
    <property type="entry name" value="HATPase_c"/>
    <property type="match status" value="1"/>
</dbReference>
<dbReference type="EMBL" id="RSCL01000001">
    <property type="protein sequence ID" value="RUT10159.1"/>
    <property type="molecule type" value="Genomic_DNA"/>
</dbReference>
<dbReference type="AlphaFoldDB" id="A0A433VVN9"/>
<dbReference type="InterPro" id="IPR036890">
    <property type="entry name" value="HATPase_C_sf"/>
</dbReference>
<sequence length="775" mass="87966">MKRIEQLNQQFVKDDAERLRIALNAAQMGMWDWNLITGDIKWSPEHEQLFGLPPGSFNGRYETFDACLHPDDRDALRVVVADSLRARIPYQHEFRVIWADGSIHWIEGRGQAFYDELGEAVRMLGTVMSIDDRKRLESALKQSEQQFRAIFEAEPECVKVVTADGMLQNMNPAGLAMIEADSLEAVLGQCVCPLIETPYQQAFLDLTQQVAQGKTAILEFEIIGLKGTRRWLESHAVPLQVSDQTEALVLAVTRDITLRKQAEIEQVRAKLELEQRVRERTAELTTVNDHLQLALIEQQQAKQEIEDLYNNSPCGYHSLDADGKFIRINDTELQWLGYTRAEILHQRFVDFLTPESKQVFYENFPNFKQQGCIHNLEFQMVAKDGSTRWFNLNATGIKDAKGNFIISRSTLFDIDERKRAEAALSHSEEKFRQLAENIQDVFWIADIANQQIFYVSPAYETLWGQRCESLYHNFGEWLNAIHPEDRPRVEQTLREKAPQGYLDHEYRVIHPDGSIRYIRDRAFPIKNEVGEIIRTAGIAEDITERQRVEEIKNEFISIVSHELRTPLMAIQMSLGLLKTGIYANKPEKAQRMIEIASIDTNRLVNLVNDILDLERLESGRVVLEKTVCQAYELMQQAVDGVQALASGQNITLVMAPTHASVWAAGDTIVQTLTNLLSNAIKFSHTSSVIHLGAEQQIDHVLFHVSDTGRGIPADKLETIFGRFQQVDASDARSKGGTGLGLPICRSIIERHGGKIWAESTLGTGSKFFFTLPVPI</sequence>
<reference evidence="12" key="2">
    <citation type="journal article" date="2019" name="Genome Biol. Evol.">
        <title>Day and night: Metabolic profiles and evolutionary relationships of six axenic non-marine cyanobacteria.</title>
        <authorList>
            <person name="Will S.E."/>
            <person name="Henke P."/>
            <person name="Boedeker C."/>
            <person name="Huang S."/>
            <person name="Brinkmann H."/>
            <person name="Rohde M."/>
            <person name="Jarek M."/>
            <person name="Friedl T."/>
            <person name="Seufert S."/>
            <person name="Schumacher M."/>
            <person name="Overmann J."/>
            <person name="Neumann-Schaal M."/>
            <person name="Petersen J."/>
        </authorList>
    </citation>
    <scope>NUCLEOTIDE SEQUENCE [LARGE SCALE GENOMIC DNA]</scope>
    <source>
        <strain evidence="12">PCC 7102</strain>
    </source>
</reference>
<feature type="domain" description="PAS" evidence="10">
    <location>
        <begin position="427"/>
        <end position="500"/>
    </location>
</feature>
<feature type="domain" description="PAC" evidence="11">
    <location>
        <begin position="502"/>
        <end position="554"/>
    </location>
</feature>
<evidence type="ECO:0000259" key="9">
    <source>
        <dbReference type="PROSITE" id="PS50109"/>
    </source>
</evidence>
<dbReference type="Pfam" id="PF00512">
    <property type="entry name" value="HisKA"/>
    <property type="match status" value="1"/>
</dbReference>
<dbReference type="InterPro" id="IPR013656">
    <property type="entry name" value="PAS_4"/>
</dbReference>
<keyword evidence="6" id="KW-0902">Two-component regulatory system</keyword>
<dbReference type="SMART" id="SM00086">
    <property type="entry name" value="PAC"/>
    <property type="match status" value="4"/>
</dbReference>
<evidence type="ECO:0000313" key="13">
    <source>
        <dbReference type="Proteomes" id="UP000271624"/>
    </source>
</evidence>
<comment type="function">
    <text evidence="8">Photoreceptor which exists in two forms that are reversibly interconvertible by light: the R form that absorbs maximally in the red region of the spectrum and the FR form that absorbs maximally in the far-red region.</text>
</comment>
<dbReference type="CDD" id="cd00082">
    <property type="entry name" value="HisKA"/>
    <property type="match status" value="1"/>
</dbReference>
<dbReference type="EC" id="2.7.13.3" evidence="2"/>
<dbReference type="InterPro" id="IPR005467">
    <property type="entry name" value="His_kinase_dom"/>
</dbReference>
<evidence type="ECO:0000313" key="12">
    <source>
        <dbReference type="EMBL" id="RUT10159.1"/>
    </source>
</evidence>
<keyword evidence="3" id="KW-0597">Phosphoprotein</keyword>
<evidence type="ECO:0000256" key="7">
    <source>
        <dbReference type="ARBA" id="ARBA00023136"/>
    </source>
</evidence>
<evidence type="ECO:0000256" key="8">
    <source>
        <dbReference type="ARBA" id="ARBA00055745"/>
    </source>
</evidence>
<dbReference type="OrthoDB" id="9778628at2"/>
<comment type="catalytic activity">
    <reaction evidence="1">
        <text>ATP + protein L-histidine = ADP + protein N-phospho-L-histidine.</text>
        <dbReference type="EC" id="2.7.13.3"/>
    </reaction>
</comment>
<evidence type="ECO:0000256" key="4">
    <source>
        <dbReference type="ARBA" id="ARBA00022679"/>
    </source>
</evidence>
<dbReference type="SMART" id="SM00091">
    <property type="entry name" value="PAS"/>
    <property type="match status" value="4"/>
</dbReference>
<dbReference type="FunFam" id="1.10.287.130:FF:000001">
    <property type="entry name" value="Two-component sensor histidine kinase"/>
    <property type="match status" value="1"/>
</dbReference>
<organism evidence="12 13">
    <name type="scientific">Dulcicalothrix desertica PCC 7102</name>
    <dbReference type="NCBI Taxonomy" id="232991"/>
    <lineage>
        <taxon>Bacteria</taxon>
        <taxon>Bacillati</taxon>
        <taxon>Cyanobacteriota</taxon>
        <taxon>Cyanophyceae</taxon>
        <taxon>Nostocales</taxon>
        <taxon>Calotrichaceae</taxon>
        <taxon>Dulcicalothrix</taxon>
    </lineage>
</organism>
<dbReference type="SMART" id="SM00388">
    <property type="entry name" value="HisKA"/>
    <property type="match status" value="1"/>
</dbReference>
<dbReference type="PRINTS" id="PR00344">
    <property type="entry name" value="BCTRLSENSOR"/>
</dbReference>
<evidence type="ECO:0000256" key="5">
    <source>
        <dbReference type="ARBA" id="ARBA00022777"/>
    </source>
</evidence>
<dbReference type="InterPro" id="IPR036097">
    <property type="entry name" value="HisK_dim/P_sf"/>
</dbReference>
<dbReference type="PANTHER" id="PTHR43304:SF1">
    <property type="entry name" value="PAC DOMAIN-CONTAINING PROTEIN"/>
    <property type="match status" value="1"/>
</dbReference>
<dbReference type="PROSITE" id="PS50113">
    <property type="entry name" value="PAC"/>
    <property type="match status" value="4"/>
</dbReference>
<dbReference type="SUPFAM" id="SSF47384">
    <property type="entry name" value="Homodimeric domain of signal transducing histidine kinase"/>
    <property type="match status" value="1"/>
</dbReference>
<feature type="domain" description="PAS" evidence="10">
    <location>
        <begin position="15"/>
        <end position="87"/>
    </location>
</feature>
<dbReference type="SUPFAM" id="SSF55874">
    <property type="entry name" value="ATPase domain of HSP90 chaperone/DNA topoisomerase II/histidine kinase"/>
    <property type="match status" value="1"/>
</dbReference>
<dbReference type="InterPro" id="IPR000700">
    <property type="entry name" value="PAS-assoc_C"/>
</dbReference>
<dbReference type="SUPFAM" id="SSF55785">
    <property type="entry name" value="PYP-like sensor domain (PAS domain)"/>
    <property type="match status" value="4"/>
</dbReference>
<dbReference type="Gene3D" id="1.10.287.130">
    <property type="match status" value="1"/>
</dbReference>
<reference evidence="12" key="1">
    <citation type="submission" date="2018-12" db="EMBL/GenBank/DDBJ databases">
        <authorList>
            <person name="Will S."/>
            <person name="Neumann-Schaal M."/>
            <person name="Henke P."/>
        </authorList>
    </citation>
    <scope>NUCLEOTIDE SEQUENCE</scope>
    <source>
        <strain evidence="12">PCC 7102</strain>
    </source>
</reference>
<dbReference type="Proteomes" id="UP000271624">
    <property type="component" value="Unassembled WGS sequence"/>
</dbReference>